<keyword evidence="7" id="KW-0963">Cytoplasm</keyword>
<dbReference type="UniPathway" id="UPA00098">
    <property type="reaction ID" value="UER00360"/>
</dbReference>
<dbReference type="Gene3D" id="3.40.309.10">
    <property type="entry name" value="Aldehyde Dehydrogenase, Chain A, domain 2"/>
    <property type="match status" value="1"/>
</dbReference>
<dbReference type="InterPro" id="IPR016161">
    <property type="entry name" value="Ald_DH/histidinol_DH"/>
</dbReference>
<comment type="subcellular location">
    <subcellularLocation>
        <location evidence="7">Cytoplasm</location>
    </subcellularLocation>
</comment>
<evidence type="ECO:0000256" key="5">
    <source>
        <dbReference type="ARBA" id="ARBA00023002"/>
    </source>
</evidence>
<evidence type="ECO:0000313" key="8">
    <source>
        <dbReference type="EMBL" id="OJJ24151.1"/>
    </source>
</evidence>
<name>A0A1L9QNA2_9CYAN</name>
<dbReference type="GO" id="GO:0004350">
    <property type="term" value="F:glutamate-5-semialdehyde dehydrogenase activity"/>
    <property type="evidence" value="ECO:0007669"/>
    <property type="project" value="UniProtKB-UniRule"/>
</dbReference>
<dbReference type="InterPro" id="IPR016162">
    <property type="entry name" value="Ald_DH_N"/>
</dbReference>
<dbReference type="GO" id="GO:0005737">
    <property type="term" value="C:cytoplasm"/>
    <property type="evidence" value="ECO:0007669"/>
    <property type="project" value="UniProtKB-SubCell"/>
</dbReference>
<sequence>MTSSNDLLEDVGASHEASLILANTSSTLRDRALKMMAEVLDDSLDRVLEANTLDLETSREMAVPDLILEWLKLTPERIQNVVQILQGLSDFPDPLQEVMNASYQVEEVQTYCQRMPLGVLALVYEAFPELGAIAAGLGLKTGNSLILRGGSESFQTNYAIAEALQVALEEVGLPKHSLILLSSEQGAPIRDVIRQDRYINLIIPYGRPSLVEQVVRQATVPVLRSAMGNCYLYWGNSGSLETVRHVIIDSHASEPDPVNAIEKVLIEQGQSSSAIASLWKSLKEKGFELRGDPELAAQYEELKPAEPEEWNQAYLEKVVTFKLVEDLDGAIAWMNTHSSGHANCLVTQSYNESRKFALGINSASLYINASPRFYRYRTRGNTVFLGMSNQKGVRRGLINLEALTTVKYIIQGNT</sequence>
<dbReference type="SUPFAM" id="SSF53720">
    <property type="entry name" value="ALDH-like"/>
    <property type="match status" value="1"/>
</dbReference>
<dbReference type="EMBL" id="MLAW01000036">
    <property type="protein sequence ID" value="OJJ24151.1"/>
    <property type="molecule type" value="Genomic_DNA"/>
</dbReference>
<keyword evidence="3 7" id="KW-0641">Proline biosynthesis</keyword>
<dbReference type="CDD" id="cd07079">
    <property type="entry name" value="ALDH_F18-19_ProA-GPR"/>
    <property type="match status" value="1"/>
</dbReference>
<comment type="similarity">
    <text evidence="7">Belongs to the gamma-glutamyl phosphate reductase family.</text>
</comment>
<dbReference type="Gene3D" id="3.40.605.10">
    <property type="entry name" value="Aldehyde Dehydrogenase, Chain A, domain 1"/>
    <property type="match status" value="1"/>
</dbReference>
<comment type="pathway">
    <text evidence="1 7">Amino-acid biosynthesis; L-proline biosynthesis; L-glutamate 5-semialdehyde from L-glutamate: step 2/2.</text>
</comment>
<keyword evidence="5 7" id="KW-0560">Oxidoreductase</keyword>
<evidence type="ECO:0000256" key="4">
    <source>
        <dbReference type="ARBA" id="ARBA00022857"/>
    </source>
</evidence>
<reference evidence="8" key="1">
    <citation type="submission" date="2016-10" db="EMBL/GenBank/DDBJ databases">
        <title>CRISPR-Cas defence system in Roseofilum reptotaenium: evidence of a bacteriophage-cyanobacterium arms race in the coral black band disease.</title>
        <authorList>
            <person name="Buerger P."/>
            <person name="Wood-Charlson E.M."/>
            <person name="Weynberg K.D."/>
            <person name="Willis B."/>
            <person name="Van Oppen M.J."/>
        </authorList>
    </citation>
    <scope>NUCLEOTIDE SEQUENCE [LARGE SCALE GENOMIC DNA]</scope>
    <source>
        <strain evidence="8">AO1-A</strain>
    </source>
</reference>
<dbReference type="PIRSF" id="PIRSF000151">
    <property type="entry name" value="GPR"/>
    <property type="match status" value="1"/>
</dbReference>
<organism evidence="8 9">
    <name type="scientific">Roseofilum reptotaenium AO1-A</name>
    <dbReference type="NCBI Taxonomy" id="1925591"/>
    <lineage>
        <taxon>Bacteria</taxon>
        <taxon>Bacillati</taxon>
        <taxon>Cyanobacteriota</taxon>
        <taxon>Cyanophyceae</taxon>
        <taxon>Desertifilales</taxon>
        <taxon>Desertifilaceae</taxon>
        <taxon>Roseofilum</taxon>
    </lineage>
</organism>
<comment type="catalytic activity">
    <reaction evidence="6 7">
        <text>L-glutamate 5-semialdehyde + phosphate + NADP(+) = L-glutamyl 5-phosphate + NADPH + H(+)</text>
        <dbReference type="Rhea" id="RHEA:19541"/>
        <dbReference type="ChEBI" id="CHEBI:15378"/>
        <dbReference type="ChEBI" id="CHEBI:43474"/>
        <dbReference type="ChEBI" id="CHEBI:57783"/>
        <dbReference type="ChEBI" id="CHEBI:58066"/>
        <dbReference type="ChEBI" id="CHEBI:58274"/>
        <dbReference type="ChEBI" id="CHEBI:58349"/>
        <dbReference type="EC" id="1.2.1.41"/>
    </reaction>
</comment>
<dbReference type="InterPro" id="IPR016163">
    <property type="entry name" value="Ald_DH_C"/>
</dbReference>
<dbReference type="EC" id="1.2.1.41" evidence="7"/>
<dbReference type="Proteomes" id="UP000183940">
    <property type="component" value="Unassembled WGS sequence"/>
</dbReference>
<gene>
    <name evidence="7" type="primary">proA</name>
    <name evidence="8" type="ORF">BI308_17940</name>
</gene>
<keyword evidence="2 7" id="KW-0028">Amino-acid biosynthesis</keyword>
<comment type="function">
    <text evidence="7">Catalyzes the NADPH-dependent reduction of L-glutamate 5-phosphate into L-glutamate 5-semialdehyde and phosphate. The product spontaneously undergoes cyclization to form 1-pyrroline-5-carboxylate.</text>
</comment>
<dbReference type="PANTHER" id="PTHR11063:SF8">
    <property type="entry name" value="DELTA-1-PYRROLINE-5-CARBOXYLATE SYNTHASE"/>
    <property type="match status" value="1"/>
</dbReference>
<dbReference type="GO" id="GO:0055129">
    <property type="term" value="P:L-proline biosynthetic process"/>
    <property type="evidence" value="ECO:0007669"/>
    <property type="project" value="UniProtKB-UniRule"/>
</dbReference>
<dbReference type="NCBIfam" id="NF001221">
    <property type="entry name" value="PRK00197.1"/>
    <property type="match status" value="1"/>
</dbReference>
<evidence type="ECO:0000256" key="6">
    <source>
        <dbReference type="ARBA" id="ARBA00049024"/>
    </source>
</evidence>
<dbReference type="PANTHER" id="PTHR11063">
    <property type="entry name" value="GLUTAMATE SEMIALDEHYDE DEHYDROGENASE"/>
    <property type="match status" value="1"/>
</dbReference>
<dbReference type="GO" id="GO:0050661">
    <property type="term" value="F:NADP binding"/>
    <property type="evidence" value="ECO:0007669"/>
    <property type="project" value="InterPro"/>
</dbReference>
<proteinExistence type="inferred from homology"/>
<evidence type="ECO:0000313" key="9">
    <source>
        <dbReference type="Proteomes" id="UP000183940"/>
    </source>
</evidence>
<protein>
    <recommendedName>
        <fullName evidence="7">Gamma-glutamyl phosphate reductase</fullName>
        <shortName evidence="7">GPR</shortName>
        <ecNumber evidence="7">1.2.1.41</ecNumber>
    </recommendedName>
    <alternativeName>
        <fullName evidence="7">Glutamate-5-semialdehyde dehydrogenase</fullName>
    </alternativeName>
    <alternativeName>
        <fullName evidence="7">Glutamyl-gamma-semialdehyde dehydrogenase</fullName>
        <shortName evidence="7">GSA dehydrogenase</shortName>
    </alternativeName>
</protein>
<dbReference type="HAMAP" id="MF_00412">
    <property type="entry name" value="ProA"/>
    <property type="match status" value="1"/>
</dbReference>
<keyword evidence="4 7" id="KW-0521">NADP</keyword>
<evidence type="ECO:0000256" key="7">
    <source>
        <dbReference type="HAMAP-Rule" id="MF_00412"/>
    </source>
</evidence>
<evidence type="ECO:0000256" key="2">
    <source>
        <dbReference type="ARBA" id="ARBA00022605"/>
    </source>
</evidence>
<comment type="caution">
    <text evidence="8">The sequence shown here is derived from an EMBL/GenBank/DDBJ whole genome shotgun (WGS) entry which is preliminary data.</text>
</comment>
<evidence type="ECO:0000256" key="3">
    <source>
        <dbReference type="ARBA" id="ARBA00022650"/>
    </source>
</evidence>
<dbReference type="STRING" id="1925591.BI308_17940"/>
<dbReference type="AlphaFoldDB" id="A0A1L9QNA2"/>
<dbReference type="InterPro" id="IPR012134">
    <property type="entry name" value="Glu-5-SA_DH"/>
</dbReference>
<dbReference type="InterPro" id="IPR000965">
    <property type="entry name" value="GPR_dom"/>
</dbReference>
<keyword evidence="9" id="KW-1185">Reference proteome</keyword>
<accession>A0A1L9QNA2</accession>
<evidence type="ECO:0000256" key="1">
    <source>
        <dbReference type="ARBA" id="ARBA00004985"/>
    </source>
</evidence>